<evidence type="ECO:0000256" key="8">
    <source>
        <dbReference type="SAM" id="MobiDB-lite"/>
    </source>
</evidence>
<evidence type="ECO:0000256" key="6">
    <source>
        <dbReference type="ARBA" id="ARBA00023002"/>
    </source>
</evidence>
<evidence type="ECO:0000256" key="4">
    <source>
        <dbReference type="ARBA" id="ARBA00022729"/>
    </source>
</evidence>
<feature type="compositionally biased region" description="Acidic residues" evidence="8">
    <location>
        <begin position="540"/>
        <end position="552"/>
    </location>
</feature>
<reference evidence="11 12" key="1">
    <citation type="submission" date="2023-06" db="EMBL/GenBank/DDBJ databases">
        <title>Black Yeasts Isolated from many extreme environments.</title>
        <authorList>
            <person name="Coleine C."/>
            <person name="Stajich J.E."/>
            <person name="Selbmann L."/>
        </authorList>
    </citation>
    <scope>NUCLEOTIDE SEQUENCE [LARGE SCALE GENOMIC DNA]</scope>
    <source>
        <strain evidence="11 12">CCFEE 5887</strain>
    </source>
</reference>
<evidence type="ECO:0000313" key="12">
    <source>
        <dbReference type="Proteomes" id="UP001345827"/>
    </source>
</evidence>
<evidence type="ECO:0000313" key="11">
    <source>
        <dbReference type="EMBL" id="KAK5533392.1"/>
    </source>
</evidence>
<dbReference type="EMBL" id="JAXLQG010000013">
    <property type="protein sequence ID" value="KAK5533392.1"/>
    <property type="molecule type" value="Genomic_DNA"/>
</dbReference>
<comment type="caution">
    <text evidence="11">The sequence shown here is derived from an EMBL/GenBank/DDBJ whole genome shotgun (WGS) entry which is preliminary data.</text>
</comment>
<dbReference type="InterPro" id="IPR036188">
    <property type="entry name" value="FAD/NAD-bd_sf"/>
</dbReference>
<evidence type="ECO:0000256" key="7">
    <source>
        <dbReference type="ARBA" id="ARBA00023180"/>
    </source>
</evidence>
<keyword evidence="3" id="KW-0285">Flavoprotein</keyword>
<dbReference type="Gene3D" id="3.90.660.10">
    <property type="match status" value="1"/>
</dbReference>
<dbReference type="PANTHER" id="PTHR15944:SF0">
    <property type="entry name" value="PRENYLCYSTEINE LYASE DOMAIN-CONTAINING PROTEIN"/>
    <property type="match status" value="1"/>
</dbReference>
<dbReference type="Pfam" id="PF13450">
    <property type="entry name" value="NAD_binding_8"/>
    <property type="match status" value="1"/>
</dbReference>
<dbReference type="Gene3D" id="3.50.50.60">
    <property type="entry name" value="FAD/NAD(P)-binding domain"/>
    <property type="match status" value="1"/>
</dbReference>
<accession>A0AAV9Q1Q8</accession>
<dbReference type="GO" id="GO:0030327">
    <property type="term" value="P:prenylated protein catabolic process"/>
    <property type="evidence" value="ECO:0007669"/>
    <property type="project" value="TreeGrafter"/>
</dbReference>
<dbReference type="InterPro" id="IPR010795">
    <property type="entry name" value="Prenylcys_lyase"/>
</dbReference>
<evidence type="ECO:0000256" key="5">
    <source>
        <dbReference type="ARBA" id="ARBA00022827"/>
    </source>
</evidence>
<dbReference type="Proteomes" id="UP001345827">
    <property type="component" value="Unassembled WGS sequence"/>
</dbReference>
<evidence type="ECO:0000256" key="3">
    <source>
        <dbReference type="ARBA" id="ARBA00022630"/>
    </source>
</evidence>
<name>A0AAV9Q1Q8_9PEZI</name>
<feature type="domain" description="Prenylcysteine lyase" evidence="10">
    <location>
        <begin position="164"/>
        <end position="594"/>
    </location>
</feature>
<dbReference type="AlphaFoldDB" id="A0AAV9Q1Q8"/>
<dbReference type="Pfam" id="PF07156">
    <property type="entry name" value="Prenylcys_lyase"/>
    <property type="match status" value="2"/>
</dbReference>
<dbReference type="GO" id="GO:0030328">
    <property type="term" value="P:prenylcysteine catabolic process"/>
    <property type="evidence" value="ECO:0007669"/>
    <property type="project" value="InterPro"/>
</dbReference>
<sequence>MHFSITTGVVLLLQILFVGCDQAQTPLRSGAATKCRPHRIAIIGAGPGGSSASYHLEKFAQSSSLDVPLDITVFDSNPYIGGRTTTVNALDDPRYPTELGASIFVKINHILYNATRDFELIPSFRNHESAAPDAKYELGIWDGTQFVFKTAHEEDDDDDGTSSSWRGWWDIAKLLWRYGLSPIRTQRATRAALGSFLKFYDNDNNDGVFPFASLQDAVDSTGLAAYTSLTGKEVLKNAGVSAMFGREIIQASTRVNYASNLGGIHGLETLVCMAIEGAMAVDGGNWQIFERMVKESAARVFLNTSVTDVSRSAASALGRYHLRTTDPDLNEYLNADRDMGMQPDGDGDGDGDNNGERDTTGGYGFDTVIIAAPLQFSNLSFTPALVTPPETIPYTSLYVTLLTSPHRLSPKFFGLDRPEDVPSSVITTLPESLDDQLGSRHDVDGVGPAGFWSVSTLRILRPDLDGTFSVHGFGSNTSSAATEKGEEAENEGEGQTQTQYLYKIFSPAPLTATFLSDLLGFDLEDTPTFPTSRGCGDGGSDGDDDDDNDNDNDQLSLSQLSQLPKKDITWLYEKLWHSYPYELPRTTFDNFTLAMDMPMPAFKRGGEEEQEKEEGMNPQEQGLYYLSSMESLISTMETSALAGMNVARLIVDSLSLSQSQSQSRQCA</sequence>
<evidence type="ECO:0000256" key="1">
    <source>
        <dbReference type="ARBA" id="ARBA00001974"/>
    </source>
</evidence>
<keyword evidence="12" id="KW-1185">Reference proteome</keyword>
<comment type="cofactor">
    <cofactor evidence="1">
        <name>FAD</name>
        <dbReference type="ChEBI" id="CHEBI:57692"/>
    </cofactor>
</comment>
<dbReference type="PANTHER" id="PTHR15944">
    <property type="entry name" value="FARNESYLCYSTEINE LYASE"/>
    <property type="match status" value="1"/>
</dbReference>
<keyword evidence="4 9" id="KW-0732">Signal</keyword>
<dbReference type="GO" id="GO:0001735">
    <property type="term" value="F:prenylcysteine oxidase activity"/>
    <property type="evidence" value="ECO:0007669"/>
    <property type="project" value="InterPro"/>
</dbReference>
<keyword evidence="6" id="KW-0560">Oxidoreductase</keyword>
<feature type="signal peptide" evidence="9">
    <location>
        <begin position="1"/>
        <end position="23"/>
    </location>
</feature>
<protein>
    <recommendedName>
        <fullName evidence="10">Prenylcysteine lyase domain-containing protein</fullName>
    </recommendedName>
</protein>
<dbReference type="InterPro" id="IPR017046">
    <property type="entry name" value="Prenylcysteine_Oxase1"/>
</dbReference>
<organism evidence="11 12">
    <name type="scientific">Vermiconidia calcicola</name>
    <dbReference type="NCBI Taxonomy" id="1690605"/>
    <lineage>
        <taxon>Eukaryota</taxon>
        <taxon>Fungi</taxon>
        <taxon>Dikarya</taxon>
        <taxon>Ascomycota</taxon>
        <taxon>Pezizomycotina</taxon>
        <taxon>Dothideomycetes</taxon>
        <taxon>Dothideomycetidae</taxon>
        <taxon>Mycosphaerellales</taxon>
        <taxon>Extremaceae</taxon>
        <taxon>Vermiconidia</taxon>
    </lineage>
</organism>
<feature type="chain" id="PRO_5043776636" description="Prenylcysteine lyase domain-containing protein" evidence="9">
    <location>
        <begin position="24"/>
        <end position="667"/>
    </location>
</feature>
<gene>
    <name evidence="11" type="ORF">LTR25_007258</name>
</gene>
<keyword evidence="7" id="KW-0325">Glycoprotein</keyword>
<feature type="region of interest" description="Disordered" evidence="8">
    <location>
        <begin position="331"/>
        <end position="359"/>
    </location>
</feature>
<evidence type="ECO:0000259" key="10">
    <source>
        <dbReference type="Pfam" id="PF07156"/>
    </source>
</evidence>
<evidence type="ECO:0000256" key="9">
    <source>
        <dbReference type="SAM" id="SignalP"/>
    </source>
</evidence>
<dbReference type="SUPFAM" id="SSF51905">
    <property type="entry name" value="FAD/NAD(P)-binding domain"/>
    <property type="match status" value="1"/>
</dbReference>
<keyword evidence="5" id="KW-0274">FAD</keyword>
<feature type="region of interest" description="Disordered" evidence="8">
    <location>
        <begin position="527"/>
        <end position="559"/>
    </location>
</feature>
<comment type="similarity">
    <text evidence="2">Belongs to the prenylcysteine oxidase family.</text>
</comment>
<proteinExistence type="inferred from homology"/>
<feature type="region of interest" description="Disordered" evidence="8">
    <location>
        <begin position="475"/>
        <end position="495"/>
    </location>
</feature>
<dbReference type="Gene3D" id="1.10.405.10">
    <property type="entry name" value="Guanine Nucleotide Dissociation Inhibitor, domain 1"/>
    <property type="match status" value="1"/>
</dbReference>
<feature type="domain" description="Prenylcysteine lyase" evidence="10">
    <location>
        <begin position="621"/>
        <end position="658"/>
    </location>
</feature>
<evidence type="ECO:0000256" key="2">
    <source>
        <dbReference type="ARBA" id="ARBA00009967"/>
    </source>
</evidence>